<dbReference type="InterPro" id="IPR024131">
    <property type="entry name" value="UPF0489"/>
</dbReference>
<reference evidence="2 3" key="1">
    <citation type="journal article" date="2015" name="Plant Cell">
        <title>Oil accumulation by the oleaginous diatom Fistulifera solaris as revealed by the genome and transcriptome.</title>
        <authorList>
            <person name="Tanaka T."/>
            <person name="Maeda Y."/>
            <person name="Veluchamy A."/>
            <person name="Tanaka M."/>
            <person name="Abida H."/>
            <person name="Marechal E."/>
            <person name="Bowler C."/>
            <person name="Muto M."/>
            <person name="Sunaga Y."/>
            <person name="Tanaka M."/>
            <person name="Yoshino T."/>
            <person name="Taniguchi T."/>
            <person name="Fukuda Y."/>
            <person name="Nemoto M."/>
            <person name="Matsumoto M."/>
            <person name="Wong P.S."/>
            <person name="Aburatani S."/>
            <person name="Fujibuchi W."/>
        </authorList>
    </citation>
    <scope>NUCLEOTIDE SEQUENCE [LARGE SCALE GENOMIC DNA]</scope>
    <source>
        <strain evidence="2 3">JPCC DA0580</strain>
    </source>
</reference>
<name>A0A1Z5JT70_FISSO</name>
<organism evidence="2 3">
    <name type="scientific">Fistulifera solaris</name>
    <name type="common">Oleaginous diatom</name>
    <dbReference type="NCBI Taxonomy" id="1519565"/>
    <lineage>
        <taxon>Eukaryota</taxon>
        <taxon>Sar</taxon>
        <taxon>Stramenopiles</taxon>
        <taxon>Ochrophyta</taxon>
        <taxon>Bacillariophyta</taxon>
        <taxon>Bacillariophyceae</taxon>
        <taxon>Bacillariophycidae</taxon>
        <taxon>Naviculales</taxon>
        <taxon>Naviculaceae</taxon>
        <taxon>Fistulifera</taxon>
    </lineage>
</organism>
<dbReference type="AlphaFoldDB" id="A0A1Z5JT70"/>
<dbReference type="Proteomes" id="UP000198406">
    <property type="component" value="Unassembled WGS sequence"/>
</dbReference>
<proteinExistence type="inferred from homology"/>
<accession>A0A1Z5JT70</accession>
<evidence type="ECO:0000313" key="2">
    <source>
        <dbReference type="EMBL" id="GAX17052.1"/>
    </source>
</evidence>
<protein>
    <submittedName>
        <fullName evidence="2">Uncharacterized protein</fullName>
    </submittedName>
</protein>
<dbReference type="InParanoid" id="A0A1Z5JT70"/>
<dbReference type="PANTHER" id="PTHR13225:SF3">
    <property type="entry name" value="UPF0489 PROTEIN C5ORF22"/>
    <property type="match status" value="1"/>
</dbReference>
<dbReference type="Pfam" id="PF12640">
    <property type="entry name" value="UPF0489"/>
    <property type="match status" value="1"/>
</dbReference>
<evidence type="ECO:0000256" key="1">
    <source>
        <dbReference type="ARBA" id="ARBA00007099"/>
    </source>
</evidence>
<sequence length="382" mass="44205">MTKSTPPKIPVIIVESHHHALEHIHFILRRQKLLLTSWSMLHWDAHPDLACPRCPAKHCFRPHDTLDEHESLYDALDATSSGIAEWILPLVLAARLQHIQWIRPLETSMQQLPDGDFTLHVGAWSPTNNTPVESFLDLPHDALLKVNWSVPYYQDDDDVREKLLLPQELQLLVSSIPNQERLQPTYGFDVCLDYFYCHNPFVEDEQLASLLHRSIPCCNYGNSTSSNHIQWMQRFQTCWNDIIKRPESQEEINELTAFFEDKEDAFELFASIQQYRIDRKALPSEMANILTMPHDGSNSNRMTERLHHFSANLPVACPFFISVARSSFEGFTPVSVTEDLQESVLNILHEKYCGCRFPMDASHCRFQLVRDYGEWEGSTFSN</sequence>
<keyword evidence="3" id="KW-1185">Reference proteome</keyword>
<evidence type="ECO:0000313" key="3">
    <source>
        <dbReference type="Proteomes" id="UP000198406"/>
    </source>
</evidence>
<comment type="caution">
    <text evidence="2">The sequence shown here is derived from an EMBL/GenBank/DDBJ whole genome shotgun (WGS) entry which is preliminary data.</text>
</comment>
<dbReference type="OrthoDB" id="418142at2759"/>
<comment type="similarity">
    <text evidence="1">Belongs to the UPF0489 family.</text>
</comment>
<dbReference type="PANTHER" id="PTHR13225">
    <property type="entry name" value="MISEXPRESSION SUPPRESSOR OF RAS 6"/>
    <property type="match status" value="1"/>
</dbReference>
<gene>
    <name evidence="2" type="ORF">FisN_5Hh437</name>
</gene>
<dbReference type="EMBL" id="BDSP01000111">
    <property type="protein sequence ID" value="GAX17052.1"/>
    <property type="molecule type" value="Genomic_DNA"/>
</dbReference>